<evidence type="ECO:0000313" key="2">
    <source>
        <dbReference type="EMBL" id="PBK70865.1"/>
    </source>
</evidence>
<feature type="compositionally biased region" description="Acidic residues" evidence="1">
    <location>
        <begin position="840"/>
        <end position="851"/>
    </location>
</feature>
<protein>
    <submittedName>
        <fullName evidence="2">Uncharacterized protein</fullName>
    </submittedName>
</protein>
<dbReference type="EMBL" id="KZ293425">
    <property type="protein sequence ID" value="PBK70865.1"/>
    <property type="molecule type" value="Genomic_DNA"/>
</dbReference>
<feature type="compositionally biased region" description="Pro residues" evidence="1">
    <location>
        <begin position="214"/>
        <end position="228"/>
    </location>
</feature>
<dbReference type="AlphaFoldDB" id="A0A2H3BJ21"/>
<sequence length="869" mass="94382">MPPIDEYTLNFFGCLTAHQLRHLVGKMRGKLRKTIRRLPLDRVQLLQMVTDAGLVIHWDALINDTVNVADKPTAAVARFLEDHPDLHPFKPLTPLSLLTPEPISTPMQPPPNVPSHSVSLNPGGAESNSMAVQPPEKSASPAAAEGPPSPTIPSCSASIQPGAAESHSTAVHLLEKSSSPAPPEAPKSPTLPSCSASLDPGGPESNSTAVQPPQKSPSPAPAEGPPAPTISSCSASVQPTGADGHSTAVQPLEKSASPAPAEAPKSLDNDGGLKCLVSYSSSSASEQETAPPSPQPLPRFCYLPYTQPDPQLPFLHGQVLSPDYENPDAPMELDWQPDLIPFNLDEQRFFSDDEVYPPVDDQPCILVEDSDDGYGCESNAVASGPPDVAMGRSSEENGGHDWINQAQMDSPVEEDDVSENEGHPNKPFQDSQQPSEEESDKAREGDDYSGEGGMTNRPCLSNEPGNEEEDNEEEGDQEDDTSSRDANSSDDRQTDAADRNTEGDQLIQTNGSDSHDSSTSEESSANTASQAGVAQSDDKEQTFMPLSCIHAFLPGTPIEAAVVPVDLARLRYVQPVIPTPWRPMHDCIYMDLSDLLQQIPPLWACPVPSDRIGAVWVPLREAAPLEYYVYVCFEERADSWFSRQRVMNHFYTAITDGMEGCFMLEGVYVRCDYRDFDYPLSTNLWRKTVLIQEVFKGASSGKTPTSTSSRWIGSAAPCRNCHWPSHEAVCGVTGNGDSGEWRGKESARTCTPESGRESFDSADNTLPAWALQLAVGRLEVAESSPKRTKANTQVRIWIEREWPRRWMDDRPLANIGDSNRMVPTPLLNEASNVGRVVEWDMEGDGGSQDDESSSKPTRIEGTVIPTIMK</sequence>
<feature type="region of interest" description="Disordered" evidence="1">
    <location>
        <begin position="736"/>
        <end position="761"/>
    </location>
</feature>
<feature type="region of interest" description="Disordered" evidence="1">
    <location>
        <begin position="840"/>
        <end position="869"/>
    </location>
</feature>
<feature type="compositionally biased region" description="Low complexity" evidence="1">
    <location>
        <begin position="278"/>
        <end position="290"/>
    </location>
</feature>
<name>A0A2H3BJ21_9AGAR</name>
<feature type="compositionally biased region" description="Basic and acidic residues" evidence="1">
    <location>
        <begin position="481"/>
        <end position="502"/>
    </location>
</feature>
<dbReference type="Proteomes" id="UP000218334">
    <property type="component" value="Unassembled WGS sequence"/>
</dbReference>
<evidence type="ECO:0000256" key="1">
    <source>
        <dbReference type="SAM" id="MobiDB-lite"/>
    </source>
</evidence>
<feature type="region of interest" description="Disordered" evidence="1">
    <location>
        <begin position="91"/>
        <end position="303"/>
    </location>
</feature>
<feature type="compositionally biased region" description="Low complexity" evidence="1">
    <location>
        <begin position="520"/>
        <end position="529"/>
    </location>
</feature>
<reference evidence="3" key="1">
    <citation type="journal article" date="2017" name="Nat. Ecol. Evol.">
        <title>Genome expansion and lineage-specific genetic innovations in the forest pathogenic fungi Armillaria.</title>
        <authorList>
            <person name="Sipos G."/>
            <person name="Prasanna A.N."/>
            <person name="Walter M.C."/>
            <person name="O'Connor E."/>
            <person name="Balint B."/>
            <person name="Krizsan K."/>
            <person name="Kiss B."/>
            <person name="Hess J."/>
            <person name="Varga T."/>
            <person name="Slot J."/>
            <person name="Riley R."/>
            <person name="Boka B."/>
            <person name="Rigling D."/>
            <person name="Barry K."/>
            <person name="Lee J."/>
            <person name="Mihaltcheva S."/>
            <person name="LaButti K."/>
            <person name="Lipzen A."/>
            <person name="Waldron R."/>
            <person name="Moloney N.M."/>
            <person name="Sperisen C."/>
            <person name="Kredics L."/>
            <person name="Vagvoelgyi C."/>
            <person name="Patrignani A."/>
            <person name="Fitzpatrick D."/>
            <person name="Nagy I."/>
            <person name="Doyle S."/>
            <person name="Anderson J.B."/>
            <person name="Grigoriev I.V."/>
            <person name="Gueldener U."/>
            <person name="Muensterkoetter M."/>
            <person name="Nagy L.G."/>
        </authorList>
    </citation>
    <scope>NUCLEOTIDE SEQUENCE [LARGE SCALE GENOMIC DNA]</scope>
    <source>
        <strain evidence="3">28-4</strain>
    </source>
</reference>
<feature type="region of interest" description="Disordered" evidence="1">
    <location>
        <begin position="360"/>
        <end position="538"/>
    </location>
</feature>
<organism evidence="2 3">
    <name type="scientific">Armillaria solidipes</name>
    <dbReference type="NCBI Taxonomy" id="1076256"/>
    <lineage>
        <taxon>Eukaryota</taxon>
        <taxon>Fungi</taxon>
        <taxon>Dikarya</taxon>
        <taxon>Basidiomycota</taxon>
        <taxon>Agaricomycotina</taxon>
        <taxon>Agaricomycetes</taxon>
        <taxon>Agaricomycetidae</taxon>
        <taxon>Agaricales</taxon>
        <taxon>Marasmiineae</taxon>
        <taxon>Physalacriaceae</taxon>
        <taxon>Armillaria</taxon>
    </lineage>
</organism>
<feature type="compositionally biased region" description="Polar residues" evidence="1">
    <location>
        <begin position="114"/>
        <end position="131"/>
    </location>
</feature>
<proteinExistence type="predicted"/>
<gene>
    <name evidence="2" type="ORF">ARMSODRAFT_974109</name>
</gene>
<feature type="compositionally biased region" description="Low complexity" evidence="1">
    <location>
        <begin position="134"/>
        <end position="146"/>
    </location>
</feature>
<accession>A0A2H3BJ21</accession>
<feature type="compositionally biased region" description="Low complexity" evidence="1">
    <location>
        <begin position="92"/>
        <end position="106"/>
    </location>
</feature>
<feature type="compositionally biased region" description="Low complexity" evidence="1">
    <location>
        <begin position="251"/>
        <end position="266"/>
    </location>
</feature>
<feature type="compositionally biased region" description="Polar residues" evidence="1">
    <location>
        <begin position="229"/>
        <end position="239"/>
    </location>
</feature>
<keyword evidence="3" id="KW-1185">Reference proteome</keyword>
<evidence type="ECO:0000313" key="3">
    <source>
        <dbReference type="Proteomes" id="UP000218334"/>
    </source>
</evidence>
<feature type="compositionally biased region" description="Acidic residues" evidence="1">
    <location>
        <begin position="465"/>
        <end position="480"/>
    </location>
</feature>